<keyword evidence="1" id="KW-0547">Nucleotide-binding</keyword>
<dbReference type="EC" id="5.6.2.3" evidence="1"/>
<keyword evidence="1" id="KW-0347">Helicase</keyword>
<keyword evidence="1" id="KW-0233">DNA recombination</keyword>
<evidence type="ECO:0000313" key="5">
    <source>
        <dbReference type="Proteomes" id="UP001148786"/>
    </source>
</evidence>
<proteinExistence type="inferred from homology"/>
<keyword evidence="5" id="KW-1185">Reference proteome</keyword>
<evidence type="ECO:0000313" key="4">
    <source>
        <dbReference type="EMBL" id="KAJ3502534.1"/>
    </source>
</evidence>
<dbReference type="InterPro" id="IPR010285">
    <property type="entry name" value="DNA_helicase_pif1-like_DEAD"/>
</dbReference>
<dbReference type="InterPro" id="IPR027417">
    <property type="entry name" value="P-loop_NTPase"/>
</dbReference>
<dbReference type="PANTHER" id="PTHR10492">
    <property type="match status" value="1"/>
</dbReference>
<gene>
    <name evidence="4" type="ORF">NLJ89_g8845</name>
</gene>
<dbReference type="AlphaFoldDB" id="A0A9W8MRS8"/>
<dbReference type="GO" id="GO:0000723">
    <property type="term" value="P:telomere maintenance"/>
    <property type="evidence" value="ECO:0007669"/>
    <property type="project" value="InterPro"/>
</dbReference>
<keyword evidence="1" id="KW-0234">DNA repair</keyword>
<feature type="transmembrane region" description="Helical" evidence="2">
    <location>
        <begin position="88"/>
        <end position="106"/>
    </location>
</feature>
<dbReference type="PANTHER" id="PTHR10492:SF90">
    <property type="entry name" value="ATP-DEPENDENT DNA HELICASE"/>
    <property type="match status" value="1"/>
</dbReference>
<evidence type="ECO:0000259" key="3">
    <source>
        <dbReference type="Pfam" id="PF05970"/>
    </source>
</evidence>
<keyword evidence="2" id="KW-0472">Membrane</keyword>
<keyword evidence="1" id="KW-0067">ATP-binding</keyword>
<dbReference type="Proteomes" id="UP001148786">
    <property type="component" value="Unassembled WGS sequence"/>
</dbReference>
<reference evidence="4" key="1">
    <citation type="submission" date="2022-07" db="EMBL/GenBank/DDBJ databases">
        <title>Genome Sequence of Agrocybe chaxingu.</title>
        <authorList>
            <person name="Buettner E."/>
        </authorList>
    </citation>
    <scope>NUCLEOTIDE SEQUENCE</scope>
    <source>
        <strain evidence="4">MP-N11</strain>
    </source>
</reference>
<organism evidence="4 5">
    <name type="scientific">Agrocybe chaxingu</name>
    <dbReference type="NCBI Taxonomy" id="84603"/>
    <lineage>
        <taxon>Eukaryota</taxon>
        <taxon>Fungi</taxon>
        <taxon>Dikarya</taxon>
        <taxon>Basidiomycota</taxon>
        <taxon>Agaricomycotina</taxon>
        <taxon>Agaricomycetes</taxon>
        <taxon>Agaricomycetidae</taxon>
        <taxon>Agaricales</taxon>
        <taxon>Agaricineae</taxon>
        <taxon>Strophariaceae</taxon>
        <taxon>Agrocybe</taxon>
    </lineage>
</organism>
<comment type="cofactor">
    <cofactor evidence="1">
        <name>Mg(2+)</name>
        <dbReference type="ChEBI" id="CHEBI:18420"/>
    </cofactor>
</comment>
<comment type="similarity">
    <text evidence="1">Belongs to the helicase family.</text>
</comment>
<keyword evidence="1" id="KW-0227">DNA damage</keyword>
<accession>A0A9W8MRS8</accession>
<dbReference type="GO" id="GO:0016787">
    <property type="term" value="F:hydrolase activity"/>
    <property type="evidence" value="ECO:0007669"/>
    <property type="project" value="UniProtKB-KW"/>
</dbReference>
<keyword evidence="2" id="KW-0812">Transmembrane</keyword>
<dbReference type="GO" id="GO:0006310">
    <property type="term" value="P:DNA recombination"/>
    <property type="evidence" value="ECO:0007669"/>
    <property type="project" value="UniProtKB-KW"/>
</dbReference>
<dbReference type="Gene3D" id="3.40.50.300">
    <property type="entry name" value="P-loop containing nucleotide triphosphate hydrolases"/>
    <property type="match status" value="1"/>
</dbReference>
<feature type="domain" description="DNA helicase Pif1-like DEAD-box helicase" evidence="3">
    <location>
        <begin position="39"/>
        <end position="166"/>
    </location>
</feature>
<comment type="caution">
    <text evidence="4">The sequence shown here is derived from an EMBL/GenBank/DDBJ whole genome shotgun (WGS) entry which is preliminary data.</text>
</comment>
<comment type="catalytic activity">
    <reaction evidence="1">
        <text>ATP + H2O = ADP + phosphate + H(+)</text>
        <dbReference type="Rhea" id="RHEA:13065"/>
        <dbReference type="ChEBI" id="CHEBI:15377"/>
        <dbReference type="ChEBI" id="CHEBI:15378"/>
        <dbReference type="ChEBI" id="CHEBI:30616"/>
        <dbReference type="ChEBI" id="CHEBI:43474"/>
        <dbReference type="ChEBI" id="CHEBI:456216"/>
        <dbReference type="EC" id="5.6.2.3"/>
    </reaction>
</comment>
<dbReference type="OrthoDB" id="3366231at2759"/>
<dbReference type="GO" id="GO:0005524">
    <property type="term" value="F:ATP binding"/>
    <property type="evidence" value="ECO:0007669"/>
    <property type="project" value="UniProtKB-KW"/>
</dbReference>
<dbReference type="GO" id="GO:0006281">
    <property type="term" value="P:DNA repair"/>
    <property type="evidence" value="ECO:0007669"/>
    <property type="project" value="UniProtKB-KW"/>
</dbReference>
<protein>
    <recommendedName>
        <fullName evidence="1">ATP-dependent DNA helicase</fullName>
        <ecNumber evidence="1">5.6.2.3</ecNumber>
    </recommendedName>
</protein>
<evidence type="ECO:0000256" key="1">
    <source>
        <dbReference type="RuleBase" id="RU363044"/>
    </source>
</evidence>
<keyword evidence="2" id="KW-1133">Transmembrane helix</keyword>
<dbReference type="EMBL" id="JANKHO010001270">
    <property type="protein sequence ID" value="KAJ3502534.1"/>
    <property type="molecule type" value="Genomic_DNA"/>
</dbReference>
<evidence type="ECO:0000256" key="2">
    <source>
        <dbReference type="SAM" id="Phobius"/>
    </source>
</evidence>
<sequence>MPQPVHDWDAETTNPLVAEQLSYPPQEQHERLDEVLPTLNQEQRAAYDAVLHSMENDIAKLFFLNGPGGTCKTYVYNTICYKLRSEHMIVLVVASSGIAALLIVGGRTAHSTFKIPINLTAESLCNIPKNSQQAELLQRTNLIIWDEARMQHRHAIEALDKTMHDI</sequence>
<name>A0A9W8MRS8_9AGAR</name>
<dbReference type="SUPFAM" id="SSF52540">
    <property type="entry name" value="P-loop containing nucleoside triphosphate hydrolases"/>
    <property type="match status" value="1"/>
</dbReference>
<dbReference type="GO" id="GO:0043139">
    <property type="term" value="F:5'-3' DNA helicase activity"/>
    <property type="evidence" value="ECO:0007669"/>
    <property type="project" value="UniProtKB-EC"/>
</dbReference>
<keyword evidence="1" id="KW-0378">Hydrolase</keyword>
<dbReference type="Pfam" id="PF05970">
    <property type="entry name" value="PIF1"/>
    <property type="match status" value="1"/>
</dbReference>